<feature type="transmembrane region" description="Helical" evidence="9">
    <location>
        <begin position="918"/>
        <end position="935"/>
    </location>
</feature>
<comment type="subcellular location">
    <subcellularLocation>
        <location evidence="1 9">Cell membrane</location>
        <topology evidence="1 9">Multi-pass membrane protein</topology>
    </subcellularLocation>
</comment>
<evidence type="ECO:0000256" key="2">
    <source>
        <dbReference type="ARBA" id="ARBA00022448"/>
    </source>
</evidence>
<feature type="transmembrane region" description="Helical" evidence="9">
    <location>
        <begin position="543"/>
        <end position="564"/>
    </location>
</feature>
<keyword evidence="5 9" id="KW-0653">Protein transport</keyword>
<evidence type="ECO:0000256" key="7">
    <source>
        <dbReference type="ARBA" id="ARBA00023010"/>
    </source>
</evidence>
<proteinExistence type="inferred from homology"/>
<dbReference type="GO" id="GO:0043952">
    <property type="term" value="P:protein transport by the Sec complex"/>
    <property type="evidence" value="ECO:0007669"/>
    <property type="project" value="UniProtKB-UniRule"/>
</dbReference>
<dbReference type="InterPro" id="IPR022813">
    <property type="entry name" value="SecD/SecF_arch_bac"/>
</dbReference>
<dbReference type="Gene3D" id="3.30.70.3400">
    <property type="match status" value="1"/>
</dbReference>
<dbReference type="GO" id="GO:0005886">
    <property type="term" value="C:plasma membrane"/>
    <property type="evidence" value="ECO:0007669"/>
    <property type="project" value="UniProtKB-SubCell"/>
</dbReference>
<dbReference type="GO" id="GO:0015450">
    <property type="term" value="F:protein-transporting ATPase activity"/>
    <property type="evidence" value="ECO:0007669"/>
    <property type="project" value="InterPro"/>
</dbReference>
<dbReference type="HAMAP" id="MF_01463_B">
    <property type="entry name" value="SecD_B"/>
    <property type="match status" value="1"/>
</dbReference>
<dbReference type="Pfam" id="PF02355">
    <property type="entry name" value="SecD_SecF_C"/>
    <property type="match status" value="2"/>
</dbReference>
<evidence type="ECO:0000256" key="8">
    <source>
        <dbReference type="ARBA" id="ARBA00023136"/>
    </source>
</evidence>
<evidence type="ECO:0000256" key="3">
    <source>
        <dbReference type="ARBA" id="ARBA00022475"/>
    </source>
</evidence>
<dbReference type="Pfam" id="PF22599">
    <property type="entry name" value="SecDF_P1_head"/>
    <property type="match status" value="1"/>
</dbReference>
<dbReference type="EMBL" id="CP036426">
    <property type="protein sequence ID" value="QDV33349.1"/>
    <property type="molecule type" value="Genomic_DNA"/>
</dbReference>
<dbReference type="InterPro" id="IPR022646">
    <property type="entry name" value="SecD/SecF_CS"/>
</dbReference>
<keyword evidence="4 9" id="KW-0812">Transmembrane</keyword>
<comment type="function">
    <text evidence="9">Part of the Sec protein translocase complex. Interacts with the SecYEG preprotein conducting channel. SecDF uses the proton motive force (PMF) to complete protein translocation after the ATP-dependent function of SecA.</text>
</comment>
<dbReference type="GO" id="GO:0065002">
    <property type="term" value="P:intracellular protein transmembrane transport"/>
    <property type="evidence" value="ECO:0007669"/>
    <property type="project" value="UniProtKB-UniRule"/>
</dbReference>
<keyword evidence="6 9" id="KW-1133">Transmembrane helix</keyword>
<feature type="domain" description="SecDF P1 head subdomain" evidence="12">
    <location>
        <begin position="364"/>
        <end position="469"/>
    </location>
</feature>
<dbReference type="Pfam" id="PF07549">
    <property type="entry name" value="Sec_GG"/>
    <property type="match status" value="2"/>
</dbReference>
<organism evidence="13 14">
    <name type="scientific">Tautonia plasticadhaerens</name>
    <dbReference type="NCBI Taxonomy" id="2527974"/>
    <lineage>
        <taxon>Bacteria</taxon>
        <taxon>Pseudomonadati</taxon>
        <taxon>Planctomycetota</taxon>
        <taxon>Planctomycetia</taxon>
        <taxon>Isosphaerales</taxon>
        <taxon>Isosphaeraceae</taxon>
        <taxon>Tautonia</taxon>
    </lineage>
</organism>
<dbReference type="Proteomes" id="UP000317835">
    <property type="component" value="Chromosome"/>
</dbReference>
<feature type="transmembrane region" description="Helical" evidence="9">
    <location>
        <begin position="942"/>
        <end position="966"/>
    </location>
</feature>
<dbReference type="NCBIfam" id="TIGR00966">
    <property type="entry name" value="transloc_SecF"/>
    <property type="match status" value="1"/>
</dbReference>
<comment type="subunit">
    <text evidence="9">Forms a complex with SecF. Part of the essential Sec protein translocation apparatus which comprises SecA, SecYEG and auxiliary proteins SecDF. Other proteins may also be involved.</text>
</comment>
<sequence length="1087" mass="117490">MKNLTPRLILIGLAAVLGLLVLFSQQVGLSDERPLKLGIDLSGGTILVYQVEQQAGERVDLDELVSALKRRINPEGVFDITIRSVGQDRVEIIMPEEMANQAEEVKRKLTEEGSLAFRILASTNRASDFPAYLNRLAPTSRDFQPIVESLPEVGPTAGGQEAFRWAKLGEVVEATRAEAGAPTSIGARSITVAEAGWPPNRFRGLTAVLESAEGAAIEATIDRNTEDTLYLDRPLGVDAGAVTGVRVDYASGPAEITDPIREWSTNRYEGLPVLLEGVRDGEAARVTGEVASNTADTLTLTRDHGLDVVSSYRIAYNPSSIAMGGDGASISPEAAGDAVVRGVRVPSQPGTTEYFVLYEVPRDTQDVTGDMLERVYPQSDEQMRPAVGFDLDSIGARRFGSLTGRYRPRQEGAFFYNLAIILDGEIMSAPRINDRISDRGIITVGGQGGQAAEEVNYLIDILRAGSLPVALQTPPLQEETIGPTLGEDTIRKGVFAITVALALVPIFMIVYYQFAGVVSVIALLLNMVLLLASMALTGSSITLPGLAGLALTIGMAVDANVLIYERMREERDRGAPLGQQIRNGFGKAWSTILDSNLTTVLTGIVLWSVGTEEVKGFALVTIIGLLWNLFTAVFVSRTIFELAYQKGWIKRLTMLRLLNRTNIDFVGPRRYCMVGSALVIALGLSIFFSRGGTEQQGSMYNIDFTGGSLVTVRLDDEELGGQTPAARISTVRDTAGAVLPNVTVESLTVSGEEERGEAPRYNIRTTEQSPDVVQEKVLEAFSESLVRVELISAEPIPAEPDADPDADPTGLEGNRYRLTFNLPQPPSRIADAFAQILASADPPVASPRSQFRVANPDAPPNDVDQAGETLVLSTSLAGDRVQPYLALLGTELREDRDFLFERLENFGSVVAGETRQKAIVAIVASWLIIIGYLWFRFQSIAYGVAAVIALIHDVLIALGAVALAGYKIDLPMIAAFLTLIGFSVNDTIVIFDRIRELRGKSPNLTPRLVNEAINVTLSRTILTSLTTWMVVMIFWLFGGEGLSGFSFCLVIGFISGTYSTIFIAAPILIEWIGKPSKKDAGALATSR</sequence>
<dbReference type="InterPro" id="IPR005665">
    <property type="entry name" value="SecF_bac"/>
</dbReference>
<dbReference type="PANTHER" id="PTHR30081">
    <property type="entry name" value="PROTEIN-EXPORT MEMBRANE PROTEIN SEC"/>
    <property type="match status" value="1"/>
</dbReference>
<feature type="transmembrane region" description="Helical" evidence="9">
    <location>
        <begin position="493"/>
        <end position="512"/>
    </location>
</feature>
<keyword evidence="2 9" id="KW-0813">Transport</keyword>
<feature type="transmembrane region" description="Helical" evidence="9">
    <location>
        <begin position="972"/>
        <end position="991"/>
    </location>
</feature>
<evidence type="ECO:0000256" key="4">
    <source>
        <dbReference type="ARBA" id="ARBA00022692"/>
    </source>
</evidence>
<evidence type="ECO:0000256" key="10">
    <source>
        <dbReference type="HAMAP-Rule" id="MF_01464"/>
    </source>
</evidence>
<evidence type="ECO:0000259" key="12">
    <source>
        <dbReference type="Pfam" id="PF22599"/>
    </source>
</evidence>
<dbReference type="PANTHER" id="PTHR30081:SF1">
    <property type="entry name" value="PROTEIN TRANSLOCASE SUBUNIT SECD"/>
    <property type="match status" value="1"/>
</dbReference>
<dbReference type="PRINTS" id="PR01755">
    <property type="entry name" value="SECFTRNLCASE"/>
</dbReference>
<dbReference type="InterPro" id="IPR048634">
    <property type="entry name" value="SecD_SecF_C"/>
</dbReference>
<keyword evidence="14" id="KW-1185">Reference proteome</keyword>
<dbReference type="NCBIfam" id="TIGR00916">
    <property type="entry name" value="2A0604s01"/>
    <property type="match status" value="1"/>
</dbReference>
<accession>A0A518GXN5</accession>
<comment type="similarity">
    <text evidence="10">Belongs to the SecD/SecF family. SecF subfamily.</text>
</comment>
<dbReference type="Gene3D" id="1.20.1640.10">
    <property type="entry name" value="Multidrug efflux transporter AcrB transmembrane domain"/>
    <property type="match status" value="2"/>
</dbReference>
<dbReference type="InterPro" id="IPR022645">
    <property type="entry name" value="SecD/SecF_bac"/>
</dbReference>
<keyword evidence="8 9" id="KW-0472">Membrane</keyword>
<dbReference type="KEGG" id="tpla:ElP_12200"/>
<dbReference type="RefSeq" id="WP_145267739.1">
    <property type="nucleotide sequence ID" value="NZ_CP036426.1"/>
</dbReference>
<reference evidence="13 14" key="1">
    <citation type="submission" date="2019-02" db="EMBL/GenBank/DDBJ databases">
        <title>Deep-cultivation of Planctomycetes and their phenomic and genomic characterization uncovers novel biology.</title>
        <authorList>
            <person name="Wiegand S."/>
            <person name="Jogler M."/>
            <person name="Boedeker C."/>
            <person name="Pinto D."/>
            <person name="Vollmers J."/>
            <person name="Rivas-Marin E."/>
            <person name="Kohn T."/>
            <person name="Peeters S.H."/>
            <person name="Heuer A."/>
            <person name="Rast P."/>
            <person name="Oberbeckmann S."/>
            <person name="Bunk B."/>
            <person name="Jeske O."/>
            <person name="Meyerdierks A."/>
            <person name="Storesund J.E."/>
            <person name="Kallscheuer N."/>
            <person name="Luecker S."/>
            <person name="Lage O.M."/>
            <person name="Pohl T."/>
            <person name="Merkel B.J."/>
            <person name="Hornburger P."/>
            <person name="Mueller R.-W."/>
            <person name="Bruemmer F."/>
            <person name="Labrenz M."/>
            <person name="Spormann A.M."/>
            <person name="Op den Camp H."/>
            <person name="Overmann J."/>
            <person name="Amann R."/>
            <person name="Jetten M.S.M."/>
            <person name="Mascher T."/>
            <person name="Medema M.H."/>
            <person name="Devos D.P."/>
            <person name="Kaster A.-K."/>
            <person name="Ovreas L."/>
            <person name="Rohde M."/>
            <person name="Galperin M.Y."/>
            <person name="Jogler C."/>
        </authorList>
    </citation>
    <scope>NUCLEOTIDE SEQUENCE [LARGE SCALE GENOMIC DNA]</scope>
    <source>
        <strain evidence="13 14">ElP</strain>
    </source>
</reference>
<evidence type="ECO:0000313" key="13">
    <source>
        <dbReference type="EMBL" id="QDV33349.1"/>
    </source>
</evidence>
<evidence type="ECO:0000256" key="1">
    <source>
        <dbReference type="ARBA" id="ARBA00004651"/>
    </source>
</evidence>
<evidence type="ECO:0000256" key="9">
    <source>
        <dbReference type="HAMAP-Rule" id="MF_01463"/>
    </source>
</evidence>
<dbReference type="NCBIfam" id="TIGR01129">
    <property type="entry name" value="secD"/>
    <property type="match status" value="1"/>
</dbReference>
<dbReference type="SUPFAM" id="SSF82866">
    <property type="entry name" value="Multidrug efflux transporter AcrB transmembrane domain"/>
    <property type="match status" value="2"/>
</dbReference>
<evidence type="ECO:0000259" key="11">
    <source>
        <dbReference type="Pfam" id="PF02355"/>
    </source>
</evidence>
<dbReference type="AlphaFoldDB" id="A0A518GXN5"/>
<feature type="transmembrane region" description="Helical" evidence="9">
    <location>
        <begin position="671"/>
        <end position="689"/>
    </location>
</feature>
<dbReference type="GO" id="GO:0006605">
    <property type="term" value="P:protein targeting"/>
    <property type="evidence" value="ECO:0007669"/>
    <property type="project" value="UniProtKB-UniRule"/>
</dbReference>
<feature type="transmembrane region" description="Helical" evidence="9">
    <location>
        <begin position="585"/>
        <end position="610"/>
    </location>
</feature>
<comment type="caution">
    <text evidence="9">Lacks conserved residue(s) required for the propagation of feature annotation.</text>
</comment>
<dbReference type="InterPro" id="IPR054384">
    <property type="entry name" value="SecDF_P1_head"/>
</dbReference>
<dbReference type="HAMAP" id="MF_01464_B">
    <property type="entry name" value="SecF_B"/>
    <property type="match status" value="1"/>
</dbReference>
<gene>
    <name evidence="9" type="primary">secD</name>
    <name evidence="10" type="synonym">secF</name>
    <name evidence="13" type="ORF">ElP_12200</name>
</gene>
<feature type="domain" description="Protein export membrane protein SecD/SecF C-terminal" evidence="11">
    <location>
        <begin position="897"/>
        <end position="1072"/>
    </location>
</feature>
<feature type="domain" description="Protein export membrane protein SecD/SecF C-terminal" evidence="11">
    <location>
        <begin position="477"/>
        <end position="641"/>
    </location>
</feature>
<dbReference type="Gene3D" id="3.30.1360.200">
    <property type="match status" value="1"/>
</dbReference>
<dbReference type="InterPro" id="IPR055344">
    <property type="entry name" value="SecD_SecF_C_bact"/>
</dbReference>
<evidence type="ECO:0000313" key="14">
    <source>
        <dbReference type="Proteomes" id="UP000317835"/>
    </source>
</evidence>
<keyword evidence="3 9" id="KW-1003">Cell membrane</keyword>
<evidence type="ECO:0000256" key="6">
    <source>
        <dbReference type="ARBA" id="ARBA00022989"/>
    </source>
</evidence>
<comment type="similarity">
    <text evidence="9">Belongs to the SecD/SecF family. SecD subfamily.</text>
</comment>
<feature type="transmembrane region" description="Helical" evidence="9">
    <location>
        <begin position="616"/>
        <end position="640"/>
    </location>
</feature>
<feature type="transmembrane region" description="Helical" evidence="9">
    <location>
        <begin position="1044"/>
        <end position="1069"/>
    </location>
</feature>
<protein>
    <recommendedName>
        <fullName evidence="9 10">Multifunctional fusion protein</fullName>
    </recommendedName>
    <domain>
        <recommendedName>
            <fullName evidence="9">Protein translocase subunit SecD</fullName>
        </recommendedName>
    </domain>
    <domain>
        <recommendedName>
            <fullName evidence="10">Protein-export membrane protein SecF</fullName>
        </recommendedName>
    </domain>
</protein>
<dbReference type="FunFam" id="1.20.1640.10:FF:000004">
    <property type="entry name" value="Protein translocase subunit SecD"/>
    <property type="match status" value="1"/>
</dbReference>
<evidence type="ECO:0000256" key="5">
    <source>
        <dbReference type="ARBA" id="ARBA00022927"/>
    </source>
</evidence>
<dbReference type="OrthoDB" id="9805019at2"/>
<keyword evidence="7 9" id="KW-0811">Translocation</keyword>
<dbReference type="InterPro" id="IPR005791">
    <property type="entry name" value="SecD"/>
</dbReference>
<feature type="transmembrane region" description="Helical" evidence="9">
    <location>
        <begin position="517"/>
        <end position="537"/>
    </location>
</feature>
<feature type="transmembrane region" description="Helical" evidence="9">
    <location>
        <begin position="1012"/>
        <end position="1038"/>
    </location>
</feature>
<comment type="subunit">
    <text evidence="10">Forms a complex with SecD. Part of the essential Sec protein translocation apparatus which comprises SecA, SecYEG and auxiliary proteins SecDF. Other proteins may also be involved.</text>
</comment>
<name>A0A518GXN5_9BACT</name>